<dbReference type="GO" id="GO:0030313">
    <property type="term" value="C:cell envelope"/>
    <property type="evidence" value="ECO:0007669"/>
    <property type="project" value="UniProtKB-SubCell"/>
</dbReference>
<keyword evidence="5" id="KW-1185">Reference proteome</keyword>
<evidence type="ECO:0000313" key="4">
    <source>
        <dbReference type="EMBL" id="NYF77951.1"/>
    </source>
</evidence>
<evidence type="ECO:0008006" key="6">
    <source>
        <dbReference type="Google" id="ProtNLM"/>
    </source>
</evidence>
<evidence type="ECO:0000313" key="5">
    <source>
        <dbReference type="Proteomes" id="UP000589520"/>
    </source>
</evidence>
<dbReference type="SUPFAM" id="SSF48230">
    <property type="entry name" value="Chondroitin AC/alginate lyase"/>
    <property type="match status" value="1"/>
</dbReference>
<dbReference type="Pfam" id="PF26377">
    <property type="entry name" value="Ulvan_lyase_2nd"/>
    <property type="match status" value="1"/>
</dbReference>
<evidence type="ECO:0000259" key="3">
    <source>
        <dbReference type="Pfam" id="PF26377"/>
    </source>
</evidence>
<reference evidence="4 5" key="1">
    <citation type="submission" date="2020-07" db="EMBL/GenBank/DDBJ databases">
        <title>Genomic Encyclopedia of Type Strains, Phase IV (KMG-V): Genome sequencing to study the core and pangenomes of soil and plant-associated prokaryotes.</title>
        <authorList>
            <person name="Whitman W."/>
        </authorList>
    </citation>
    <scope>NUCLEOTIDE SEQUENCE [LARGE SCALE GENOMIC DNA]</scope>
    <source>
        <strain evidence="4 5">X4EP2</strain>
    </source>
</reference>
<dbReference type="Gene3D" id="1.50.10.100">
    <property type="entry name" value="Chondroitin AC/alginate lyase"/>
    <property type="match status" value="1"/>
</dbReference>
<evidence type="ECO:0000259" key="2">
    <source>
        <dbReference type="Pfam" id="PF07940"/>
    </source>
</evidence>
<dbReference type="InterPro" id="IPR058849">
    <property type="entry name" value="Ulvan_lyase_2nd"/>
</dbReference>
<dbReference type="Gene3D" id="2.70.98.70">
    <property type="match status" value="1"/>
</dbReference>
<dbReference type="InterPro" id="IPR008929">
    <property type="entry name" value="Chondroitin_lyas"/>
</dbReference>
<comment type="subcellular location">
    <subcellularLocation>
        <location evidence="1">Cell envelope</location>
    </subcellularLocation>
</comment>
<protein>
    <recommendedName>
        <fullName evidence="6">Heparinase II/III-like protein</fullName>
    </recommendedName>
</protein>
<dbReference type="Pfam" id="PF07940">
    <property type="entry name" value="Hepar_II_III_C"/>
    <property type="match status" value="1"/>
</dbReference>
<sequence>MISKHNEIGLMVIAGLALLPGIGSAQHIAIPSHVATTHPRVATLPGDSQAEIRKLGRSDDASRQIVQAAEQELAPLMAHVKTDPMWLASRLQMYWKTHATEVYNAGDSFDHTDGHAPVATVRYPGSRNPAVPYRAPKLEDVPAYEDETKGVYAVNESSPGEPFVWVEPSKAGRIVDAINSGILRKAETAARLYWITGDEAYARFAFTVFDTYMRGMYYRHEPVDLNHGHSQTIYGMSTFEVIQEGVLQTLADTYDFLHDYIKVHDLNALPIYADTFRKWIDVTMLNGVPFNNWDLIQARFAINVALVLDDDSAYADRRGAEFYINQVLNEDSTRQWSLGKLAARGFDTETGIWFESPGYSMGVVNDFIALINSLDTALGTDLLLDLPIVGKAVTATAQYTFPNGYTAGWGDSHYGLLNPSAAKEMAKNGRMHHRREQEVSFTGMAKALANLPGASPKGGGLSHDSVPLDELFNRAAFQLDPSVPASKLGDLVTPTFSAPNVSYFVQRVGTDARDGLTIAEAGSLGNHQHANGITIELFGKGLVLAPDSGIGSNYFQADHNEYYAQFPAHNTVVVDGISSYPTMMSHHSFTVNHAYPDPKEPRQALESSVTFNDVSFLEPETNADQRRVMSIVGKGVADGYYVDIFRSHRRDGRDLKNDYFFHGLGQSLDVADAHGGLLESRTTEKLTFADEELSAYDYLYDKHQFAAASVYRAVYRLKLPNQPEADLMLWMTGGPGRVLFRVKSPPATGLGDMIPKNVAKLPLETLVMRQTGEAWDRPFVNVIAPSDPNHPSTIQSVEEMATPGAPAGFVWLVVRHTDGTSEAIFSNVTGGPAVQCGQTTVQATYAMEESGSEGTRVLFLEGGSLIRAGDGASLRLEHAGSALFRRDGSSMRLSSSGDGSLTLPAKDSHEANLVVEVPGGTALHFAAQKTTEGGKAVDVYRLSRLPISSAHFQ</sequence>
<organism evidence="4 5">
    <name type="scientific">Granulicella arctica</name>
    <dbReference type="NCBI Taxonomy" id="940613"/>
    <lineage>
        <taxon>Bacteria</taxon>
        <taxon>Pseudomonadati</taxon>
        <taxon>Acidobacteriota</taxon>
        <taxon>Terriglobia</taxon>
        <taxon>Terriglobales</taxon>
        <taxon>Acidobacteriaceae</taxon>
        <taxon>Granulicella</taxon>
    </lineage>
</organism>
<dbReference type="RefSeq" id="WP_179486970.1">
    <property type="nucleotide sequence ID" value="NZ_JACCCW010000001.1"/>
</dbReference>
<evidence type="ECO:0000256" key="1">
    <source>
        <dbReference type="ARBA" id="ARBA00004196"/>
    </source>
</evidence>
<accession>A0A7Y9TER3</accession>
<proteinExistence type="predicted"/>
<name>A0A7Y9TER3_9BACT</name>
<dbReference type="InterPro" id="IPR012480">
    <property type="entry name" value="Hepar_II_III_C"/>
</dbReference>
<feature type="domain" description="Heparinase II/III-like C-terminal" evidence="2">
    <location>
        <begin position="520"/>
        <end position="593"/>
    </location>
</feature>
<dbReference type="AlphaFoldDB" id="A0A7Y9TER3"/>
<feature type="domain" description="Endo-acting ulvan lyase 2nd" evidence="3">
    <location>
        <begin position="349"/>
        <end position="446"/>
    </location>
</feature>
<gene>
    <name evidence="4" type="ORF">HDF17_000238</name>
</gene>
<dbReference type="EMBL" id="JACCCW010000001">
    <property type="protein sequence ID" value="NYF77951.1"/>
    <property type="molecule type" value="Genomic_DNA"/>
</dbReference>
<comment type="caution">
    <text evidence="4">The sequence shown here is derived from an EMBL/GenBank/DDBJ whole genome shotgun (WGS) entry which is preliminary data.</text>
</comment>
<dbReference type="GO" id="GO:0016829">
    <property type="term" value="F:lyase activity"/>
    <property type="evidence" value="ECO:0007669"/>
    <property type="project" value="InterPro"/>
</dbReference>
<dbReference type="Proteomes" id="UP000589520">
    <property type="component" value="Unassembled WGS sequence"/>
</dbReference>